<comment type="caution">
    <text evidence="1">The sequence shown here is derived from an EMBL/GenBank/DDBJ whole genome shotgun (WGS) entry which is preliminary data.</text>
</comment>
<dbReference type="SUPFAM" id="SSF53649">
    <property type="entry name" value="Alkaline phosphatase-like"/>
    <property type="match status" value="1"/>
</dbReference>
<name>A0ABU3SVI4_9ALTE</name>
<evidence type="ECO:0000313" key="1">
    <source>
        <dbReference type="EMBL" id="MDU0354003.1"/>
    </source>
</evidence>
<dbReference type="Proteomes" id="UP001247805">
    <property type="component" value="Unassembled WGS sequence"/>
</dbReference>
<evidence type="ECO:0008006" key="3">
    <source>
        <dbReference type="Google" id="ProtNLM"/>
    </source>
</evidence>
<keyword evidence="2" id="KW-1185">Reference proteome</keyword>
<evidence type="ECO:0000313" key="2">
    <source>
        <dbReference type="Proteomes" id="UP001247805"/>
    </source>
</evidence>
<dbReference type="InterPro" id="IPR017850">
    <property type="entry name" value="Alkaline_phosphatase_core_sf"/>
</dbReference>
<dbReference type="RefSeq" id="WP_316025633.1">
    <property type="nucleotide sequence ID" value="NZ_JAWDIO010000002.1"/>
</dbReference>
<sequence length="43" mass="5000">MYDLNVDPGETNNLVNDHPELVEALEQKLQHIEKRKQRIVKGS</sequence>
<accession>A0ABU3SVI4</accession>
<organism evidence="1 2">
    <name type="scientific">Paraglaciecola aquimarina</name>
    <dbReference type="NCBI Taxonomy" id="1235557"/>
    <lineage>
        <taxon>Bacteria</taxon>
        <taxon>Pseudomonadati</taxon>
        <taxon>Pseudomonadota</taxon>
        <taxon>Gammaproteobacteria</taxon>
        <taxon>Alteromonadales</taxon>
        <taxon>Alteromonadaceae</taxon>
        <taxon>Paraglaciecola</taxon>
    </lineage>
</organism>
<reference evidence="1 2" key="1">
    <citation type="submission" date="2023-10" db="EMBL/GenBank/DDBJ databases">
        <title>Glaciecola aquimarina strain GGW-M5 nov., isolated from a coastal seawater.</title>
        <authorList>
            <person name="Bayburt H."/>
            <person name="Kim J.M."/>
            <person name="Choi B.J."/>
            <person name="Jeon C.O."/>
        </authorList>
    </citation>
    <scope>NUCLEOTIDE SEQUENCE [LARGE SCALE GENOMIC DNA]</scope>
    <source>
        <strain evidence="1 2">KCTC 32108</strain>
    </source>
</reference>
<dbReference type="Gene3D" id="3.30.1120.10">
    <property type="match status" value="1"/>
</dbReference>
<protein>
    <recommendedName>
        <fullName evidence="3">N-sulphoglucosamine sulphohydrolase C-terminal domain-containing protein</fullName>
    </recommendedName>
</protein>
<gene>
    <name evidence="1" type="ORF">RS130_08715</name>
</gene>
<dbReference type="EMBL" id="JAWDIO010000002">
    <property type="protein sequence ID" value="MDU0354003.1"/>
    <property type="molecule type" value="Genomic_DNA"/>
</dbReference>
<proteinExistence type="predicted"/>